<reference evidence="1 2" key="1">
    <citation type="submission" date="2019-09" db="EMBL/GenBank/DDBJ databases">
        <title>Draft genome sequence of Ginsengibacter sp. BR5-29.</title>
        <authorList>
            <person name="Im W.-T."/>
        </authorList>
    </citation>
    <scope>NUCLEOTIDE SEQUENCE [LARGE SCALE GENOMIC DNA]</scope>
    <source>
        <strain evidence="1 2">BR5-29</strain>
    </source>
</reference>
<evidence type="ECO:0000313" key="2">
    <source>
        <dbReference type="Proteomes" id="UP000326903"/>
    </source>
</evidence>
<keyword evidence="2" id="KW-1185">Reference proteome</keyword>
<evidence type="ECO:0000313" key="1">
    <source>
        <dbReference type="EMBL" id="KAA9038745.1"/>
    </source>
</evidence>
<dbReference type="EMBL" id="VYQF01000003">
    <property type="protein sequence ID" value="KAA9038745.1"/>
    <property type="molecule type" value="Genomic_DNA"/>
</dbReference>
<proteinExistence type="predicted"/>
<protein>
    <submittedName>
        <fullName evidence="1">Uncharacterized protein</fullName>
    </submittedName>
</protein>
<dbReference type="RefSeq" id="WP_150415466.1">
    <property type="nucleotide sequence ID" value="NZ_VYQF01000003.1"/>
</dbReference>
<comment type="caution">
    <text evidence="1">The sequence shown here is derived from an EMBL/GenBank/DDBJ whole genome shotgun (WGS) entry which is preliminary data.</text>
</comment>
<sequence length="75" mass="8656">MKITKGAFSRFTLPGRVKLVHQYGRLICSKIMEAKKIMVFKLCDFYVAIIKDIVRNCILEAHPVISQELLQFLIS</sequence>
<organism evidence="1 2">
    <name type="scientific">Ginsengibacter hankyongi</name>
    <dbReference type="NCBI Taxonomy" id="2607284"/>
    <lineage>
        <taxon>Bacteria</taxon>
        <taxon>Pseudomonadati</taxon>
        <taxon>Bacteroidota</taxon>
        <taxon>Chitinophagia</taxon>
        <taxon>Chitinophagales</taxon>
        <taxon>Chitinophagaceae</taxon>
        <taxon>Ginsengibacter</taxon>
    </lineage>
</organism>
<dbReference type="AlphaFoldDB" id="A0A5J5IK22"/>
<name>A0A5J5IK22_9BACT</name>
<gene>
    <name evidence="1" type="ORF">FW778_14470</name>
</gene>
<accession>A0A5J5IK22</accession>
<dbReference type="Proteomes" id="UP000326903">
    <property type="component" value="Unassembled WGS sequence"/>
</dbReference>